<dbReference type="PANTHER" id="PTHR13169">
    <property type="entry name" value="UBIQUITIN-LIKE PROTEIN 3 HCG-1 PROTEIN"/>
    <property type="match status" value="1"/>
</dbReference>
<dbReference type="OrthoDB" id="1043111at2759"/>
<dbReference type="RefSeq" id="XP_040768151.1">
    <property type="nucleotide sequence ID" value="XM_040906847.1"/>
</dbReference>
<dbReference type="SUPFAM" id="SSF54236">
    <property type="entry name" value="Ubiquitin-like"/>
    <property type="match status" value="1"/>
</dbReference>
<dbReference type="GeneID" id="63823876"/>
<dbReference type="InterPro" id="IPR040015">
    <property type="entry name" value="UBL3-like"/>
</dbReference>
<dbReference type="AlphaFoldDB" id="A0A165GIX9"/>
<feature type="region of interest" description="Disordered" evidence="1">
    <location>
        <begin position="154"/>
        <end position="175"/>
    </location>
</feature>
<dbReference type="InParanoid" id="A0A165GIX9"/>
<accession>A0A165GIX9</accession>
<dbReference type="InterPro" id="IPR039540">
    <property type="entry name" value="UBL3-like_ubiquitin_dom"/>
</dbReference>
<feature type="region of interest" description="Disordered" evidence="1">
    <location>
        <begin position="191"/>
        <end position="210"/>
    </location>
</feature>
<keyword evidence="4" id="KW-1185">Reference proteome</keyword>
<evidence type="ECO:0000259" key="2">
    <source>
        <dbReference type="Pfam" id="PF13881"/>
    </source>
</evidence>
<sequence>MSATTQLSNSIAVSIPQLRPPSPSIPDRNLSPSPSHPPAPPPHPDHDTQNSAPPSLLSKPDSAQPAPFQSATDPEEPTHLLPRSFSQPQFPYPYHFAAASLREVVLNNSNHALLQRPSRPSTGTGPGSGLIGAGLGGDMFAPLCASARTSYTRVDATSGPGSAITTVPGTPQGHPADLQPVDLSVLPHAADAEQEESLDGGSGGGDEKMAVGEDEERIYLTFLLISGRRRTMVFGREDSVGRVKEVVWDGWPDDADLSGRRFADWEERPPTPSYLRILYLGKILQDEDTLEKWSFPITPPHAAAPPAPPVVHLSIRAALPVEEEPKKRRRRGKSVAGEEPGEEAGCCGGCVDPVVCNTTLLCRPAPVWTFEVRGGGEVRMDGRVVGGWAVY</sequence>
<gene>
    <name evidence="3" type="ORF">LAESUDRAFT_711601</name>
</gene>
<proteinExistence type="predicted"/>
<protein>
    <recommendedName>
        <fullName evidence="2">UBL3-like ubiquitin domain-containing protein</fullName>
    </recommendedName>
</protein>
<evidence type="ECO:0000313" key="3">
    <source>
        <dbReference type="EMBL" id="KZT10411.1"/>
    </source>
</evidence>
<dbReference type="Gene3D" id="3.10.20.90">
    <property type="entry name" value="Phosphatidylinositol 3-kinase Catalytic Subunit, Chain A, domain 1"/>
    <property type="match status" value="1"/>
</dbReference>
<evidence type="ECO:0000256" key="1">
    <source>
        <dbReference type="SAM" id="MobiDB-lite"/>
    </source>
</evidence>
<dbReference type="PANTHER" id="PTHR13169:SF0">
    <property type="entry name" value="UBIQUITIN-LIKE PROTEIN 3"/>
    <property type="match status" value="1"/>
</dbReference>
<feature type="compositionally biased region" description="Polar residues" evidence="1">
    <location>
        <begin position="1"/>
        <end position="12"/>
    </location>
</feature>
<feature type="region of interest" description="Disordered" evidence="1">
    <location>
        <begin position="1"/>
        <end position="86"/>
    </location>
</feature>
<feature type="region of interest" description="Disordered" evidence="1">
    <location>
        <begin position="323"/>
        <end position="344"/>
    </location>
</feature>
<dbReference type="STRING" id="1314785.A0A165GIX9"/>
<reference evidence="3 4" key="1">
    <citation type="journal article" date="2016" name="Mol. Biol. Evol.">
        <title>Comparative Genomics of Early-Diverging Mushroom-Forming Fungi Provides Insights into the Origins of Lignocellulose Decay Capabilities.</title>
        <authorList>
            <person name="Nagy L.G."/>
            <person name="Riley R."/>
            <person name="Tritt A."/>
            <person name="Adam C."/>
            <person name="Daum C."/>
            <person name="Floudas D."/>
            <person name="Sun H."/>
            <person name="Yadav J.S."/>
            <person name="Pangilinan J."/>
            <person name="Larsson K.H."/>
            <person name="Matsuura K."/>
            <person name="Barry K."/>
            <person name="Labutti K."/>
            <person name="Kuo R."/>
            <person name="Ohm R.A."/>
            <person name="Bhattacharya S.S."/>
            <person name="Shirouzu T."/>
            <person name="Yoshinaga Y."/>
            <person name="Martin F.M."/>
            <person name="Grigoriev I.V."/>
            <person name="Hibbett D.S."/>
        </authorList>
    </citation>
    <scope>NUCLEOTIDE SEQUENCE [LARGE SCALE GENOMIC DNA]</scope>
    <source>
        <strain evidence="3 4">93-53</strain>
    </source>
</reference>
<feature type="compositionally biased region" description="Polar residues" evidence="1">
    <location>
        <begin position="159"/>
        <end position="169"/>
    </location>
</feature>
<dbReference type="EMBL" id="KV427609">
    <property type="protein sequence ID" value="KZT10411.1"/>
    <property type="molecule type" value="Genomic_DNA"/>
</dbReference>
<feature type="domain" description="UBL3-like ubiquitin" evidence="2">
    <location>
        <begin position="217"/>
        <end position="331"/>
    </location>
</feature>
<organism evidence="3 4">
    <name type="scientific">Laetiporus sulphureus 93-53</name>
    <dbReference type="NCBI Taxonomy" id="1314785"/>
    <lineage>
        <taxon>Eukaryota</taxon>
        <taxon>Fungi</taxon>
        <taxon>Dikarya</taxon>
        <taxon>Basidiomycota</taxon>
        <taxon>Agaricomycotina</taxon>
        <taxon>Agaricomycetes</taxon>
        <taxon>Polyporales</taxon>
        <taxon>Laetiporus</taxon>
    </lineage>
</organism>
<dbReference type="InterPro" id="IPR029071">
    <property type="entry name" value="Ubiquitin-like_domsf"/>
</dbReference>
<dbReference type="Pfam" id="PF13881">
    <property type="entry name" value="Rad60-SLD_2"/>
    <property type="match status" value="1"/>
</dbReference>
<evidence type="ECO:0000313" key="4">
    <source>
        <dbReference type="Proteomes" id="UP000076871"/>
    </source>
</evidence>
<name>A0A165GIX9_9APHY</name>
<dbReference type="Proteomes" id="UP000076871">
    <property type="component" value="Unassembled WGS sequence"/>
</dbReference>